<dbReference type="PROSITE" id="PS51186">
    <property type="entry name" value="GNAT"/>
    <property type="match status" value="1"/>
</dbReference>
<evidence type="ECO:0000313" key="4">
    <source>
        <dbReference type="EMBL" id="NNG39606.1"/>
    </source>
</evidence>
<dbReference type="Pfam" id="PF00583">
    <property type="entry name" value="Acetyltransf_1"/>
    <property type="match status" value="1"/>
</dbReference>
<sequence length="174" mass="19008">MKVESVGHAPDPATVRALTRLVGDLVSADAALGWTSPPAQDEIEALLAELAGLAPDDAYLLLARVDGEVAGFGYWRRYSRPTHRPHADLEKLAVAAEFSGRGVGRLLLRALIERARAAGIEQLTLDFRGDNAAAERLYLSAGFREYGRLPDFVAPDAGRRLDKVFHVLDLRHLK</sequence>
<dbReference type="PANTHER" id="PTHR43877">
    <property type="entry name" value="AMINOALKYLPHOSPHONATE N-ACETYLTRANSFERASE-RELATED-RELATED"/>
    <property type="match status" value="1"/>
</dbReference>
<reference evidence="4 5" key="1">
    <citation type="submission" date="2020-05" db="EMBL/GenBank/DDBJ databases">
        <title>Flexivirga sp. ID2601S isolated from air conditioner.</title>
        <authorList>
            <person name="Kim D.H."/>
        </authorList>
    </citation>
    <scope>NUCLEOTIDE SEQUENCE [LARGE SCALE GENOMIC DNA]</scope>
    <source>
        <strain evidence="4 5">ID2601S</strain>
    </source>
</reference>
<dbReference type="PANTHER" id="PTHR43877:SF2">
    <property type="entry name" value="AMINOALKYLPHOSPHONATE N-ACETYLTRANSFERASE-RELATED"/>
    <property type="match status" value="1"/>
</dbReference>
<comment type="caution">
    <text evidence="4">The sequence shown here is derived from an EMBL/GenBank/DDBJ whole genome shotgun (WGS) entry which is preliminary data.</text>
</comment>
<keyword evidence="2" id="KW-0012">Acyltransferase</keyword>
<keyword evidence="5" id="KW-1185">Reference proteome</keyword>
<dbReference type="EMBL" id="JABENB010000001">
    <property type="protein sequence ID" value="NNG39606.1"/>
    <property type="molecule type" value="Genomic_DNA"/>
</dbReference>
<feature type="domain" description="N-acetyltransferase" evidence="3">
    <location>
        <begin position="13"/>
        <end position="171"/>
    </location>
</feature>
<dbReference type="GO" id="GO:0016747">
    <property type="term" value="F:acyltransferase activity, transferring groups other than amino-acyl groups"/>
    <property type="evidence" value="ECO:0007669"/>
    <property type="project" value="InterPro"/>
</dbReference>
<dbReference type="Gene3D" id="3.40.630.30">
    <property type="match status" value="1"/>
</dbReference>
<keyword evidence="1 4" id="KW-0808">Transferase</keyword>
<evidence type="ECO:0000259" key="3">
    <source>
        <dbReference type="PROSITE" id="PS51186"/>
    </source>
</evidence>
<organism evidence="4 5">
    <name type="scientific">Flexivirga aerilata</name>
    <dbReference type="NCBI Taxonomy" id="1656889"/>
    <lineage>
        <taxon>Bacteria</taxon>
        <taxon>Bacillati</taxon>
        <taxon>Actinomycetota</taxon>
        <taxon>Actinomycetes</taxon>
        <taxon>Micrococcales</taxon>
        <taxon>Dermacoccaceae</taxon>
        <taxon>Flexivirga</taxon>
    </lineage>
</organism>
<dbReference type="RefSeq" id="WP_171154497.1">
    <property type="nucleotide sequence ID" value="NZ_JABENB010000001.1"/>
</dbReference>
<name>A0A849AJ91_9MICO</name>
<protein>
    <submittedName>
        <fullName evidence="4">GNAT family N-acetyltransferase</fullName>
    </submittedName>
</protein>
<evidence type="ECO:0000256" key="1">
    <source>
        <dbReference type="ARBA" id="ARBA00022679"/>
    </source>
</evidence>
<dbReference type="CDD" id="cd04301">
    <property type="entry name" value="NAT_SF"/>
    <property type="match status" value="1"/>
</dbReference>
<dbReference type="AlphaFoldDB" id="A0A849AJ91"/>
<accession>A0A849AJ91</accession>
<dbReference type="InterPro" id="IPR016181">
    <property type="entry name" value="Acyl_CoA_acyltransferase"/>
</dbReference>
<evidence type="ECO:0000256" key="2">
    <source>
        <dbReference type="ARBA" id="ARBA00023315"/>
    </source>
</evidence>
<gene>
    <name evidence="4" type="ORF">HJ588_10025</name>
</gene>
<dbReference type="InterPro" id="IPR050832">
    <property type="entry name" value="Bact_Acetyltransf"/>
</dbReference>
<dbReference type="Proteomes" id="UP000557772">
    <property type="component" value="Unassembled WGS sequence"/>
</dbReference>
<dbReference type="InterPro" id="IPR000182">
    <property type="entry name" value="GNAT_dom"/>
</dbReference>
<proteinExistence type="predicted"/>
<dbReference type="SUPFAM" id="SSF55729">
    <property type="entry name" value="Acyl-CoA N-acyltransferases (Nat)"/>
    <property type="match status" value="1"/>
</dbReference>
<evidence type="ECO:0000313" key="5">
    <source>
        <dbReference type="Proteomes" id="UP000557772"/>
    </source>
</evidence>